<keyword evidence="4 6" id="KW-1133">Transmembrane helix</keyword>
<keyword evidence="5 6" id="KW-0472">Membrane</keyword>
<dbReference type="GO" id="GO:0012505">
    <property type="term" value="C:endomembrane system"/>
    <property type="evidence" value="ECO:0007669"/>
    <property type="project" value="UniProtKB-SubCell"/>
</dbReference>
<evidence type="ECO:0000256" key="2">
    <source>
        <dbReference type="ARBA" id="ARBA00022448"/>
    </source>
</evidence>
<keyword evidence="2" id="KW-0813">Transport</keyword>
<evidence type="ECO:0000313" key="8">
    <source>
        <dbReference type="EMBL" id="OGL53303.1"/>
    </source>
</evidence>
<evidence type="ECO:0000259" key="7">
    <source>
        <dbReference type="PROSITE" id="PS50850"/>
    </source>
</evidence>
<proteinExistence type="predicted"/>
<feature type="transmembrane region" description="Helical" evidence="6">
    <location>
        <begin position="240"/>
        <end position="262"/>
    </location>
</feature>
<dbReference type="Pfam" id="PF11700">
    <property type="entry name" value="ATG22"/>
    <property type="match status" value="2"/>
</dbReference>
<evidence type="ECO:0000256" key="1">
    <source>
        <dbReference type="ARBA" id="ARBA00004127"/>
    </source>
</evidence>
<accession>A0A1F7SHM0</accession>
<comment type="caution">
    <text evidence="8">The sequence shown here is derived from an EMBL/GenBank/DDBJ whole genome shotgun (WGS) entry which is preliminary data.</text>
</comment>
<gene>
    <name evidence="8" type="ORF">A3G31_07270</name>
</gene>
<feature type="transmembrane region" description="Helical" evidence="6">
    <location>
        <begin position="181"/>
        <end position="203"/>
    </location>
</feature>
<comment type="subcellular location">
    <subcellularLocation>
        <location evidence="1">Endomembrane system</location>
        <topology evidence="1">Multi-pass membrane protein</topology>
    </subcellularLocation>
</comment>
<dbReference type="Gene3D" id="1.20.1250.20">
    <property type="entry name" value="MFS general substrate transporter like domains"/>
    <property type="match status" value="2"/>
</dbReference>
<dbReference type="PROSITE" id="PS50850">
    <property type="entry name" value="MFS"/>
    <property type="match status" value="1"/>
</dbReference>
<evidence type="ECO:0000256" key="5">
    <source>
        <dbReference type="ARBA" id="ARBA00023136"/>
    </source>
</evidence>
<reference evidence="8 9" key="1">
    <citation type="journal article" date="2016" name="Nat. Commun.">
        <title>Thousands of microbial genomes shed light on interconnected biogeochemical processes in an aquifer system.</title>
        <authorList>
            <person name="Anantharaman K."/>
            <person name="Brown C.T."/>
            <person name="Hug L.A."/>
            <person name="Sharon I."/>
            <person name="Castelle C.J."/>
            <person name="Probst A.J."/>
            <person name="Thomas B.C."/>
            <person name="Singh A."/>
            <person name="Wilkins M.J."/>
            <person name="Karaoz U."/>
            <person name="Brodie E.L."/>
            <person name="Williams K.H."/>
            <person name="Hubbard S.S."/>
            <person name="Banfield J.F."/>
        </authorList>
    </citation>
    <scope>NUCLEOTIDE SEQUENCE [LARGE SCALE GENOMIC DNA]</scope>
</reference>
<dbReference type="PANTHER" id="PTHR23519:SF1">
    <property type="entry name" value="AUTOPHAGY-RELATED PROTEIN 22"/>
    <property type="match status" value="1"/>
</dbReference>
<dbReference type="InterPro" id="IPR050495">
    <property type="entry name" value="ATG22/LtaA_families"/>
</dbReference>
<dbReference type="AlphaFoldDB" id="A0A1F7SHM0"/>
<evidence type="ECO:0000313" key="9">
    <source>
        <dbReference type="Proteomes" id="UP000178082"/>
    </source>
</evidence>
<feature type="transmembrane region" description="Helical" evidence="6">
    <location>
        <begin position="274"/>
        <end position="296"/>
    </location>
</feature>
<dbReference type="STRING" id="1817883.A3G31_07270"/>
<feature type="transmembrane region" description="Helical" evidence="6">
    <location>
        <begin position="110"/>
        <end position="134"/>
    </location>
</feature>
<dbReference type="InterPro" id="IPR024671">
    <property type="entry name" value="Atg22-like"/>
</dbReference>
<evidence type="ECO:0000256" key="4">
    <source>
        <dbReference type="ARBA" id="ARBA00022989"/>
    </source>
</evidence>
<dbReference type="InterPro" id="IPR036259">
    <property type="entry name" value="MFS_trans_sf"/>
</dbReference>
<dbReference type="InterPro" id="IPR020846">
    <property type="entry name" value="MFS_dom"/>
</dbReference>
<dbReference type="GO" id="GO:0022857">
    <property type="term" value="F:transmembrane transporter activity"/>
    <property type="evidence" value="ECO:0007669"/>
    <property type="project" value="InterPro"/>
</dbReference>
<feature type="transmembrane region" description="Helical" evidence="6">
    <location>
        <begin position="362"/>
        <end position="387"/>
    </location>
</feature>
<feature type="transmembrane region" description="Helical" evidence="6">
    <location>
        <begin position="12"/>
        <end position="39"/>
    </location>
</feature>
<name>A0A1F7SHM0_9BACT</name>
<dbReference type="SUPFAM" id="SSF103473">
    <property type="entry name" value="MFS general substrate transporter"/>
    <property type="match status" value="1"/>
</dbReference>
<organism evidence="8 9">
    <name type="scientific">Candidatus Schekmanbacteria bacterium RIFCSPLOWO2_12_FULL_38_15</name>
    <dbReference type="NCBI Taxonomy" id="1817883"/>
    <lineage>
        <taxon>Bacteria</taxon>
        <taxon>Candidatus Schekmaniibacteriota</taxon>
    </lineage>
</organism>
<evidence type="ECO:0000256" key="3">
    <source>
        <dbReference type="ARBA" id="ARBA00022692"/>
    </source>
</evidence>
<dbReference type="Proteomes" id="UP000178082">
    <property type="component" value="Unassembled WGS sequence"/>
</dbReference>
<dbReference type="PANTHER" id="PTHR23519">
    <property type="entry name" value="AUTOPHAGY-RELATED PROTEIN 22"/>
    <property type="match status" value="1"/>
</dbReference>
<dbReference type="EMBL" id="MGDI01000025">
    <property type="protein sequence ID" value="OGL53303.1"/>
    <property type="molecule type" value="Genomic_DNA"/>
</dbReference>
<evidence type="ECO:0000256" key="6">
    <source>
        <dbReference type="SAM" id="Phobius"/>
    </source>
</evidence>
<sequence>MKKNIADKSSNIQLWSWILYDISDTVFSLFIVTLIYAVYFKEVVFNSSSSGDLAWGLSVSTSIIIVALTSPVLGALADYSGIKKRFLAITSFMCIFFTSMLYFVERGDVISGIVFFILADIFYASSLTFYNAFLVDVADKDNFGKISGIGWAVGYAGALIILFFLYPLVKEGFSEANIQNIRYSFVLTAFCYLVFTIPILVFLKEKRIIEKRVKESYVRIGFKRVYETLGRIKDFKNLSFFLLAYFFYNDGITTIIVFSSIFAAGTLKFSMKELLTFFIIVQITAMAGSLILGYIVDRVGAKRVIIATLFIWCGIVAGTYFVASRTIFYIIGLIAGFAMGSCQSASRSLMAMFTPTERSAEFFGFYSFCSKASAILGPVVFGAISSLTGNQRTGVLSVLIFFVIGLGLMWRVSEPV</sequence>
<feature type="transmembrane region" description="Helical" evidence="6">
    <location>
        <begin position="393"/>
        <end position="412"/>
    </location>
</feature>
<keyword evidence="3 6" id="KW-0812">Transmembrane</keyword>
<feature type="domain" description="Major facilitator superfamily (MFS) profile" evidence="7">
    <location>
        <begin position="237"/>
        <end position="416"/>
    </location>
</feature>
<feature type="transmembrane region" description="Helical" evidence="6">
    <location>
        <begin position="327"/>
        <end position="350"/>
    </location>
</feature>
<feature type="transmembrane region" description="Helical" evidence="6">
    <location>
        <begin position="303"/>
        <end position="321"/>
    </location>
</feature>
<feature type="transmembrane region" description="Helical" evidence="6">
    <location>
        <begin position="59"/>
        <end position="79"/>
    </location>
</feature>
<feature type="transmembrane region" description="Helical" evidence="6">
    <location>
        <begin position="86"/>
        <end position="104"/>
    </location>
</feature>
<feature type="transmembrane region" description="Helical" evidence="6">
    <location>
        <begin position="146"/>
        <end position="169"/>
    </location>
</feature>
<protein>
    <recommendedName>
        <fullName evidence="7">Major facilitator superfamily (MFS) profile domain-containing protein</fullName>
    </recommendedName>
</protein>